<evidence type="ECO:0000313" key="4">
    <source>
        <dbReference type="EMBL" id="AET13589.1"/>
    </source>
</evidence>
<dbReference type="InterPro" id="IPR018061">
    <property type="entry name" value="Retropepsins"/>
</dbReference>
<feature type="domain" description="Peptidase A2" evidence="3">
    <location>
        <begin position="26"/>
        <end position="80"/>
    </location>
</feature>
<gene>
    <name evidence="4" type="primary">pol</name>
</gene>
<keyword evidence="1" id="KW-0064">Aspartyl protease</keyword>
<evidence type="ECO:0000256" key="1">
    <source>
        <dbReference type="ARBA" id="ARBA00022750"/>
    </source>
</evidence>
<name>G9BIF2_HV1</name>
<dbReference type="SUPFAM" id="SSF50630">
    <property type="entry name" value="Acid proteases"/>
    <property type="match status" value="1"/>
</dbReference>
<dbReference type="Gene3D" id="2.40.70.10">
    <property type="entry name" value="Acid Proteases"/>
    <property type="match status" value="1"/>
</dbReference>
<dbReference type="PROSITE" id="PS50175">
    <property type="entry name" value="ASP_PROT_RETROV"/>
    <property type="match status" value="1"/>
</dbReference>
<accession>G9BIF2</accession>
<feature type="non-terminal residue" evidence="4">
    <location>
        <position position="1"/>
    </location>
</feature>
<proteinExistence type="predicted"/>
<feature type="non-terminal residue" evidence="4">
    <location>
        <position position="189"/>
    </location>
</feature>
<dbReference type="InterPro" id="IPR021109">
    <property type="entry name" value="Peptidase_aspartic_dom_sf"/>
</dbReference>
<protein>
    <submittedName>
        <fullName evidence="4">Pol protein</fullName>
    </submittedName>
</protein>
<dbReference type="GO" id="GO:0006508">
    <property type="term" value="P:proteolysis"/>
    <property type="evidence" value="ECO:0007669"/>
    <property type="project" value="InterPro"/>
</dbReference>
<sequence length="189" mass="21188">ELVDSDWLTLNFPISPIETVPESYLRKNLSGEWKQKLIRGIGGFIKKTVFDQILVEILGPKAIGTVLVGPTPVNIIGWNLLTHTGKTFKLPKSYWAVQRTSSIGPGAQVPRKEKYKFHKKKGKRKGIGEIVAFIKKKKNDPTPGGNSGTLWLLDPVLQAPYPLQRNWKGTCRPNWLPLNFPLSPWDPGP</sequence>
<reference evidence="4" key="1">
    <citation type="journal article" date="2011" name="J. Clin. Virol.">
        <title>Efficient monitoring of HIV-1 vertically infected children in Kenya on first-line antiretroviral therapy.</title>
        <authorList>
            <person name="Lihana R.W."/>
            <person name="Lwembe R.M."/>
            <person name="Bi X."/>
            <person name="Ochieng W."/>
            <person name="Panikulam A."/>
            <person name="Palakudy T."/>
            <person name="Musoke R."/>
            <person name="Owens M."/>
            <person name="Ishizaki A."/>
            <person name="Okoth F.A."/>
            <person name="Songok E.M."/>
            <person name="Ichimura H."/>
        </authorList>
    </citation>
    <scope>NUCLEOTIDE SEQUENCE</scope>
    <source>
        <strain evidence="4">12F2848RT</strain>
    </source>
</reference>
<keyword evidence="1" id="KW-0645">Protease</keyword>
<organism evidence="4">
    <name type="scientific">Human immunodeficiency virus type 1</name>
    <name type="common">HIV-1</name>
    <dbReference type="NCBI Taxonomy" id="11676"/>
    <lineage>
        <taxon>Viruses</taxon>
        <taxon>Riboviria</taxon>
        <taxon>Pararnavirae</taxon>
        <taxon>Artverviricota</taxon>
        <taxon>Revtraviricetes</taxon>
        <taxon>Ortervirales</taxon>
        <taxon>Retroviridae</taxon>
        <taxon>Orthoretrovirinae</taxon>
        <taxon>Lentivirus</taxon>
        <taxon>Lentivirus humimdef1</taxon>
    </lineage>
</organism>
<dbReference type="Pfam" id="PF00077">
    <property type="entry name" value="RVP"/>
    <property type="match status" value="1"/>
</dbReference>
<keyword evidence="2" id="KW-0378">Hydrolase</keyword>
<organismHost>
    <name type="scientific">Homo sapiens</name>
    <name type="common">Human</name>
    <dbReference type="NCBI Taxonomy" id="9606"/>
</organismHost>
<dbReference type="GO" id="GO:0004190">
    <property type="term" value="F:aspartic-type endopeptidase activity"/>
    <property type="evidence" value="ECO:0007669"/>
    <property type="project" value="UniProtKB-KW"/>
</dbReference>
<dbReference type="InterPro" id="IPR001995">
    <property type="entry name" value="Peptidase_A2_cat"/>
</dbReference>
<dbReference type="EMBL" id="HQ586217">
    <property type="protein sequence ID" value="AET13589.1"/>
    <property type="molecule type" value="Genomic_DNA"/>
</dbReference>
<evidence type="ECO:0000259" key="3">
    <source>
        <dbReference type="PROSITE" id="PS50175"/>
    </source>
</evidence>
<evidence type="ECO:0000256" key="2">
    <source>
        <dbReference type="ARBA" id="ARBA00022801"/>
    </source>
</evidence>